<accession>A0ABT2RMA3</accession>
<dbReference type="CDD" id="cd00688">
    <property type="entry name" value="ISOPREN_C2_like"/>
    <property type="match status" value="1"/>
</dbReference>
<keyword evidence="3" id="KW-0732">Signal</keyword>
<dbReference type="Proteomes" id="UP001652431">
    <property type="component" value="Unassembled WGS sequence"/>
</dbReference>
<keyword evidence="2" id="KW-0472">Membrane</keyword>
<dbReference type="Gene3D" id="1.50.10.20">
    <property type="match status" value="1"/>
</dbReference>
<feature type="domain" description="Prenyltransferase alpha-alpha toroid" evidence="4">
    <location>
        <begin position="163"/>
        <end position="218"/>
    </location>
</feature>
<feature type="transmembrane region" description="Helical" evidence="2">
    <location>
        <begin position="353"/>
        <end position="373"/>
    </location>
</feature>
<feature type="domain" description="Prenyltransferase alpha-alpha toroid" evidence="4">
    <location>
        <begin position="234"/>
        <end position="327"/>
    </location>
</feature>
<gene>
    <name evidence="5" type="ORF">OCV99_07840</name>
</gene>
<evidence type="ECO:0000256" key="1">
    <source>
        <dbReference type="ARBA" id="ARBA00022737"/>
    </source>
</evidence>
<keyword evidence="1" id="KW-0677">Repeat</keyword>
<evidence type="ECO:0000313" key="6">
    <source>
        <dbReference type="Proteomes" id="UP001652431"/>
    </source>
</evidence>
<comment type="caution">
    <text evidence="5">The sequence shown here is derived from an EMBL/GenBank/DDBJ whole genome shotgun (WGS) entry which is preliminary data.</text>
</comment>
<dbReference type="RefSeq" id="WP_262575202.1">
    <property type="nucleotide sequence ID" value="NZ_JAOQJU010000007.1"/>
</dbReference>
<evidence type="ECO:0000256" key="2">
    <source>
        <dbReference type="SAM" id="Phobius"/>
    </source>
</evidence>
<keyword evidence="6" id="KW-1185">Reference proteome</keyword>
<keyword evidence="2" id="KW-0812">Transmembrane</keyword>
<dbReference type="Pfam" id="PF00432">
    <property type="entry name" value="Prenyltrans"/>
    <property type="match status" value="2"/>
</dbReference>
<dbReference type="InterPro" id="IPR001330">
    <property type="entry name" value="Prenyltrans"/>
</dbReference>
<evidence type="ECO:0000256" key="3">
    <source>
        <dbReference type="SAM" id="SignalP"/>
    </source>
</evidence>
<dbReference type="EMBL" id="JAOQJU010000007">
    <property type="protein sequence ID" value="MCU6686461.1"/>
    <property type="molecule type" value="Genomic_DNA"/>
</dbReference>
<evidence type="ECO:0000259" key="4">
    <source>
        <dbReference type="Pfam" id="PF00432"/>
    </source>
</evidence>
<protein>
    <submittedName>
        <fullName evidence="5">Terpene cyclase/mutase family protein</fullName>
    </submittedName>
</protein>
<dbReference type="InterPro" id="IPR008930">
    <property type="entry name" value="Terpenoid_cyclase/PrenylTrfase"/>
</dbReference>
<reference evidence="5 6" key="1">
    <citation type="journal article" date="2021" name="ISME Commun">
        <title>Automated analysis of genomic sequences facilitates high-throughput and comprehensive description of bacteria.</title>
        <authorList>
            <person name="Hitch T.C.A."/>
        </authorList>
    </citation>
    <scope>NUCLEOTIDE SEQUENCE [LARGE SCALE GENOMIC DNA]</scope>
    <source>
        <strain evidence="5 6">Sanger_03</strain>
    </source>
</reference>
<dbReference type="SUPFAM" id="SSF48239">
    <property type="entry name" value="Terpenoid cyclases/Protein prenyltransferases"/>
    <property type="match status" value="1"/>
</dbReference>
<organism evidence="5 6">
    <name type="scientific">Dorea acetigenes</name>
    <dbReference type="NCBI Taxonomy" id="2981787"/>
    <lineage>
        <taxon>Bacteria</taxon>
        <taxon>Bacillati</taxon>
        <taxon>Bacillota</taxon>
        <taxon>Clostridia</taxon>
        <taxon>Lachnospirales</taxon>
        <taxon>Lachnospiraceae</taxon>
        <taxon>Dorea</taxon>
    </lineage>
</organism>
<sequence length="387" mass="42601">MKKKISRSIAAIGMFLLLCIQTVYAQNETEIAEQISQTASALQNSAESKEEYLLRDENYMTAGAAGSDWTALTLALSGKKDAYQDYLNRLQDYVEKQYQENGMLDSVKATEYQRISLVMLALGGNPLHVDAQKEEINLIADGTYDFVGESLNLQGSNGLIYALLALDAGNYEVPEGAKYTREQITEQLLACQCEDGSFALVGDEQGDADITAMAVQALAPYRGQAEVADAVGRAVLWLSEQMTENGMIETGSGESVEATAQTILALCALGMDPASVEEFHKGDNFLLDGLQVFRRDDGWYRHTAEEEEADRIATYQALLALEAVEKLRTDGGWILDFTDYGAPESVEAETFPWEWAAASCAVLVFIAAFLIIVGKRRKGRREKCRKK</sequence>
<feature type="chain" id="PRO_5046474588" evidence="3">
    <location>
        <begin position="26"/>
        <end position="387"/>
    </location>
</feature>
<feature type="signal peptide" evidence="3">
    <location>
        <begin position="1"/>
        <end position="25"/>
    </location>
</feature>
<name>A0ABT2RMA3_9FIRM</name>
<evidence type="ECO:0000313" key="5">
    <source>
        <dbReference type="EMBL" id="MCU6686461.1"/>
    </source>
</evidence>
<keyword evidence="2" id="KW-1133">Transmembrane helix</keyword>
<proteinExistence type="predicted"/>